<evidence type="ECO:0008006" key="3">
    <source>
        <dbReference type="Google" id="ProtNLM"/>
    </source>
</evidence>
<dbReference type="SUPFAM" id="SSF82185">
    <property type="entry name" value="Histone H3 K4-specific methyltransferase SET7/9 N-terminal domain"/>
    <property type="match status" value="1"/>
</dbReference>
<evidence type="ECO:0000313" key="1">
    <source>
        <dbReference type="EMBL" id="MFC3758639.1"/>
    </source>
</evidence>
<reference evidence="2" key="1">
    <citation type="journal article" date="2019" name="Int. J. Syst. Evol. Microbiol.">
        <title>The Global Catalogue of Microorganisms (GCM) 10K type strain sequencing project: providing services to taxonomists for standard genome sequencing and annotation.</title>
        <authorList>
            <consortium name="The Broad Institute Genomics Platform"/>
            <consortium name="The Broad Institute Genome Sequencing Center for Infectious Disease"/>
            <person name="Wu L."/>
            <person name="Ma J."/>
        </authorList>
    </citation>
    <scope>NUCLEOTIDE SEQUENCE [LARGE SCALE GENOMIC DNA]</scope>
    <source>
        <strain evidence="2">CECT 7798</strain>
    </source>
</reference>
<comment type="caution">
    <text evidence="1">The sequence shown here is derived from an EMBL/GenBank/DDBJ whole genome shotgun (WGS) entry which is preliminary data.</text>
</comment>
<dbReference type="EMBL" id="JBHRYO010000002">
    <property type="protein sequence ID" value="MFC3758639.1"/>
    <property type="molecule type" value="Genomic_DNA"/>
</dbReference>
<proteinExistence type="predicted"/>
<sequence length="175" mass="20689">MMNSNFYKLVILLFMVSCVSEPIVYQQVDYKGDIFYGDIRQKKTGKFIFPNMNFSYSLYKGELNGKILLIEKSDTIVFGNFKRDQPIGKYINRIDQCYQCKYIFRKTVIEKIDGEGEFNKQSKKDGYWKEKSQEGNYNNGKKDGVWKIYKYNDLENSQNTIKEVIYKNDSLISNK</sequence>
<name>A0ABV7Y2M5_9FLAO</name>
<gene>
    <name evidence="1" type="ORF">ACFONJ_21870</name>
</gene>
<accession>A0ABV7Y2M5</accession>
<keyword evidence="2" id="KW-1185">Reference proteome</keyword>
<dbReference type="RefSeq" id="WP_290300655.1">
    <property type="nucleotide sequence ID" value="NZ_JAUFQR010000001.1"/>
</dbReference>
<protein>
    <recommendedName>
        <fullName evidence="3">MORN repeat variant</fullName>
    </recommendedName>
</protein>
<evidence type="ECO:0000313" key="2">
    <source>
        <dbReference type="Proteomes" id="UP001595735"/>
    </source>
</evidence>
<organism evidence="1 2">
    <name type="scientific">Chryseobacterium tructae</name>
    <dbReference type="NCBI Taxonomy" id="1037380"/>
    <lineage>
        <taxon>Bacteria</taxon>
        <taxon>Pseudomonadati</taxon>
        <taxon>Bacteroidota</taxon>
        <taxon>Flavobacteriia</taxon>
        <taxon>Flavobacteriales</taxon>
        <taxon>Weeksellaceae</taxon>
        <taxon>Chryseobacterium group</taxon>
        <taxon>Chryseobacterium</taxon>
    </lineage>
</organism>
<dbReference type="Proteomes" id="UP001595735">
    <property type="component" value="Unassembled WGS sequence"/>
</dbReference>